<keyword evidence="7" id="KW-1185">Reference proteome</keyword>
<dbReference type="GO" id="GO:0034755">
    <property type="term" value="P:iron ion transmembrane transport"/>
    <property type="evidence" value="ECO:0007669"/>
    <property type="project" value="TreeGrafter"/>
</dbReference>
<dbReference type="GO" id="GO:0030026">
    <property type="term" value="P:intracellular manganese ion homeostasis"/>
    <property type="evidence" value="ECO:0007669"/>
    <property type="project" value="TreeGrafter"/>
</dbReference>
<protein>
    <submittedName>
        <fullName evidence="6">Uncharacterized protein</fullName>
    </submittedName>
</protein>
<evidence type="ECO:0000256" key="5">
    <source>
        <dbReference type="SAM" id="Phobius"/>
    </source>
</evidence>
<dbReference type="STRING" id="93625.A0A409XUT9"/>
<dbReference type="Proteomes" id="UP000283269">
    <property type="component" value="Unassembled WGS sequence"/>
</dbReference>
<dbReference type="PRINTS" id="PR00447">
    <property type="entry name" value="NATRESASSCMP"/>
</dbReference>
<feature type="transmembrane region" description="Helical" evidence="5">
    <location>
        <begin position="396"/>
        <end position="418"/>
    </location>
</feature>
<evidence type="ECO:0000256" key="2">
    <source>
        <dbReference type="ARBA" id="ARBA00022692"/>
    </source>
</evidence>
<keyword evidence="2 5" id="KW-0812">Transmembrane</keyword>
<accession>A0A409XUT9</accession>
<feature type="transmembrane region" description="Helical" evidence="5">
    <location>
        <begin position="184"/>
        <end position="203"/>
    </location>
</feature>
<dbReference type="AlphaFoldDB" id="A0A409XUT9"/>
<feature type="transmembrane region" description="Helical" evidence="5">
    <location>
        <begin position="449"/>
        <end position="467"/>
    </location>
</feature>
<evidence type="ECO:0000313" key="6">
    <source>
        <dbReference type="EMBL" id="PPQ94583.1"/>
    </source>
</evidence>
<dbReference type="GO" id="GO:0015086">
    <property type="term" value="F:cadmium ion transmembrane transporter activity"/>
    <property type="evidence" value="ECO:0007669"/>
    <property type="project" value="TreeGrafter"/>
</dbReference>
<comment type="caution">
    <text evidence="6">The sequence shown here is derived from an EMBL/GenBank/DDBJ whole genome shotgun (WGS) entry which is preliminary data.</text>
</comment>
<reference evidence="6 7" key="1">
    <citation type="journal article" date="2018" name="Evol. Lett.">
        <title>Horizontal gene cluster transfer increased hallucinogenic mushroom diversity.</title>
        <authorList>
            <person name="Reynolds H.T."/>
            <person name="Vijayakumar V."/>
            <person name="Gluck-Thaler E."/>
            <person name="Korotkin H.B."/>
            <person name="Matheny P.B."/>
            <person name="Slot J.C."/>
        </authorList>
    </citation>
    <scope>NUCLEOTIDE SEQUENCE [LARGE SCALE GENOMIC DNA]</scope>
    <source>
        <strain evidence="6 7">2631</strain>
    </source>
</reference>
<dbReference type="Pfam" id="PF01566">
    <property type="entry name" value="Nramp"/>
    <property type="match status" value="2"/>
</dbReference>
<feature type="transmembrane region" description="Helical" evidence="5">
    <location>
        <begin position="473"/>
        <end position="498"/>
    </location>
</feature>
<dbReference type="GO" id="GO:0005886">
    <property type="term" value="C:plasma membrane"/>
    <property type="evidence" value="ECO:0007669"/>
    <property type="project" value="TreeGrafter"/>
</dbReference>
<dbReference type="PANTHER" id="PTHR11706:SF101">
    <property type="entry name" value="MANGANESE TRANSPORTER SMF1"/>
    <property type="match status" value="1"/>
</dbReference>
<feature type="transmembrane region" description="Helical" evidence="5">
    <location>
        <begin position="223"/>
        <end position="253"/>
    </location>
</feature>
<dbReference type="GO" id="GO:0005384">
    <property type="term" value="F:manganese ion transmembrane transporter activity"/>
    <property type="evidence" value="ECO:0007669"/>
    <property type="project" value="TreeGrafter"/>
</dbReference>
<proteinExistence type="predicted"/>
<evidence type="ECO:0000256" key="1">
    <source>
        <dbReference type="ARBA" id="ARBA00004141"/>
    </source>
</evidence>
<evidence type="ECO:0000256" key="4">
    <source>
        <dbReference type="ARBA" id="ARBA00023136"/>
    </source>
</evidence>
<comment type="subcellular location">
    <subcellularLocation>
        <location evidence="1">Membrane</location>
        <topology evidence="1">Multi-pass membrane protein</topology>
    </subcellularLocation>
</comment>
<feature type="transmembrane region" description="Helical" evidence="5">
    <location>
        <begin position="113"/>
        <end position="133"/>
    </location>
</feature>
<name>A0A409XUT9_PSICY</name>
<feature type="transmembrane region" description="Helical" evidence="5">
    <location>
        <begin position="343"/>
        <end position="368"/>
    </location>
</feature>
<feature type="transmembrane region" description="Helical" evidence="5">
    <location>
        <begin position="572"/>
        <end position="593"/>
    </location>
</feature>
<feature type="transmembrane region" description="Helical" evidence="5">
    <location>
        <begin position="68"/>
        <end position="92"/>
    </location>
</feature>
<dbReference type="EMBL" id="NHYD01000294">
    <property type="protein sequence ID" value="PPQ94583.1"/>
    <property type="molecule type" value="Genomic_DNA"/>
</dbReference>
<dbReference type="InterPro" id="IPR001046">
    <property type="entry name" value="NRAMP_fam"/>
</dbReference>
<dbReference type="InParanoid" id="A0A409XUT9"/>
<keyword evidence="4 5" id="KW-0472">Membrane</keyword>
<keyword evidence="3 5" id="KW-1133">Transmembrane helix</keyword>
<gene>
    <name evidence="6" type="ORF">CVT25_011895</name>
</gene>
<dbReference type="NCBIfam" id="NF037982">
    <property type="entry name" value="Nramp_1"/>
    <property type="match status" value="1"/>
</dbReference>
<dbReference type="FunCoup" id="A0A409XUT9">
    <property type="interactions" value="146"/>
</dbReference>
<dbReference type="OrthoDB" id="409173at2759"/>
<evidence type="ECO:0000256" key="3">
    <source>
        <dbReference type="ARBA" id="ARBA00022989"/>
    </source>
</evidence>
<dbReference type="NCBIfam" id="TIGR01197">
    <property type="entry name" value="nramp"/>
    <property type="match status" value="1"/>
</dbReference>
<evidence type="ECO:0000313" key="7">
    <source>
        <dbReference type="Proteomes" id="UP000283269"/>
    </source>
</evidence>
<sequence length="601" mass="64789">MPESPPSSLPHTYSPSASFVRRLKHAATVVVHHGKKHTGVGIVCAVAYFDPGNWGVDLQAGSQFGYRLLFVVLLAGLFAVFLQVLASRLGCVTGIDLASHTRLLLYNRPKHTLLYRWLGLYPLYVLAEVAIIATDLAELLGSAIALCMLFPKLELWQGVLITAFDVILILGMGDPLRGKPVRMFELLIGAMVLAVLICMIVIISKVDVNWAHAFEGYIPSKHIFAQGGVYTSVGILGATVMPHSLFLGSALATQDRISFRSHKDIKTLTALSTKESEESLPAAPPERQSLFRRAYEECKYSVLDAFRKPPASMFATAATRHSERQNNPYEFIRAHIYHGTFDIVGSLLGFAVMINSLILMLASAVFFYGQGISDNMNAASLFDAYDLIRDIVGQPAATLFAVALLAAGQILISFYGVLLQSSSIIATVAGQAVCEGFLQWRVSPVVRRLFTRLLAIIPAMIVAIALGRAGIDVLLVASQVVLSIVLPFITFPLLYCTASKSIMSVRKMASSSSSLSPDSIDSGTRTAVDLLSSPEIDVSLPPPTTTTMTPGGLESADADVQGELVDYSNNKLTIAVGVLIWLVVVAANMYVIVELGLGKGV</sequence>
<dbReference type="PANTHER" id="PTHR11706">
    <property type="entry name" value="SOLUTE CARRIER PROTEIN FAMILY 11 MEMBER"/>
    <property type="match status" value="1"/>
</dbReference>
<organism evidence="6 7">
    <name type="scientific">Psilocybe cyanescens</name>
    <dbReference type="NCBI Taxonomy" id="93625"/>
    <lineage>
        <taxon>Eukaryota</taxon>
        <taxon>Fungi</taxon>
        <taxon>Dikarya</taxon>
        <taxon>Basidiomycota</taxon>
        <taxon>Agaricomycotina</taxon>
        <taxon>Agaricomycetes</taxon>
        <taxon>Agaricomycetidae</taxon>
        <taxon>Agaricales</taxon>
        <taxon>Agaricineae</taxon>
        <taxon>Strophariaceae</taxon>
        <taxon>Psilocybe</taxon>
    </lineage>
</organism>
<feature type="transmembrane region" description="Helical" evidence="5">
    <location>
        <begin position="153"/>
        <end position="172"/>
    </location>
</feature>